<reference evidence="2" key="1">
    <citation type="submission" date="2018-05" db="EMBL/GenBank/DDBJ databases">
        <title>Leptospira yasudae sp. nov. and Leptospira stimsonii sp. nov., two pathogenic species of the genus Leptospira isolated from environmental sources.</title>
        <authorList>
            <person name="Casanovas-Massana A."/>
            <person name="Hamond C."/>
            <person name="Santos L.A."/>
            <person name="Hacker K.P."/>
            <person name="Balassiano I."/>
            <person name="Medeiros M.A."/>
            <person name="Reis M.G."/>
            <person name="Ko A.I."/>
            <person name="Wunder E.A."/>
        </authorList>
    </citation>
    <scope>NUCLEOTIDE SEQUENCE [LARGE SCALE GENOMIC DNA]</scope>
    <source>
        <strain evidence="2">Yale</strain>
    </source>
</reference>
<dbReference type="Pfam" id="PF13289">
    <property type="entry name" value="SIR2_2"/>
    <property type="match status" value="1"/>
</dbReference>
<dbReference type="EMBL" id="QHCT01000004">
    <property type="protein sequence ID" value="RHX89438.1"/>
    <property type="molecule type" value="Genomic_DNA"/>
</dbReference>
<accession>A0A396Z6W6</accession>
<protein>
    <submittedName>
        <fullName evidence="1">Uncharacterized protein</fullName>
    </submittedName>
</protein>
<name>A0A396Z6W6_9LEPT</name>
<dbReference type="OrthoDB" id="9808492at2"/>
<proteinExistence type="predicted"/>
<dbReference type="Proteomes" id="UP000265798">
    <property type="component" value="Unassembled WGS sequence"/>
</dbReference>
<dbReference type="RefSeq" id="WP_118969596.1">
    <property type="nucleotide sequence ID" value="NZ_QHCT01000004.1"/>
</dbReference>
<evidence type="ECO:0000313" key="2">
    <source>
        <dbReference type="Proteomes" id="UP000265798"/>
    </source>
</evidence>
<gene>
    <name evidence="1" type="ORF">DLM75_16585</name>
</gene>
<evidence type="ECO:0000313" key="1">
    <source>
        <dbReference type="EMBL" id="RHX89438.1"/>
    </source>
</evidence>
<dbReference type="SUPFAM" id="SSF52467">
    <property type="entry name" value="DHS-like NAD/FAD-binding domain"/>
    <property type="match status" value="1"/>
</dbReference>
<sequence length="409" mass="47783">MKYQDLLEKLDSQELVVLLGAGASIKAGMPGTKRLTTDLYESIKQKSSLKKAAEMYAFVVTGIMHQKSIRGEGILEIPNIEEVVSAIKLIYEREDLEARPFISSWNNYIEKLDRGNKIESIDIEKILLLPIQNVFNTVHDAFSEVIKSVNNINYLKGPDYEKRDLDELFGRASSDLKYIIEDISNFIRKKVENWNEPEEKFAELYHLLHLKLIEILNIKDVNKVQYLSPLIENRIKKHIFTLNYDNTIEEVAKTLPKDYCLDDGFEIIDGYETFTSVYNNESINKFYKLHGSINYFWQKLENRTIKINDAKSNFGIPSLIFGQREKLNPDSLFLDLLFKFSEILERSKNLIVIGYGFQDKHINRYIRKFSFRTENVLYLICGESKNYQTVIARNRCQIYNLNMLVEDFL</sequence>
<organism evidence="1 2">
    <name type="scientific">Leptospira stimsonii</name>
    <dbReference type="NCBI Taxonomy" id="2202203"/>
    <lineage>
        <taxon>Bacteria</taxon>
        <taxon>Pseudomonadati</taxon>
        <taxon>Spirochaetota</taxon>
        <taxon>Spirochaetia</taxon>
        <taxon>Leptospirales</taxon>
        <taxon>Leptospiraceae</taxon>
        <taxon>Leptospira</taxon>
    </lineage>
</organism>
<dbReference type="InterPro" id="IPR029035">
    <property type="entry name" value="DHS-like_NAD/FAD-binding_dom"/>
</dbReference>
<comment type="caution">
    <text evidence="1">The sequence shown here is derived from an EMBL/GenBank/DDBJ whole genome shotgun (WGS) entry which is preliminary data.</text>
</comment>
<dbReference type="AlphaFoldDB" id="A0A396Z6W6"/>